<gene>
    <name evidence="1" type="ORF">SNAT2548_LOCUS30620</name>
</gene>
<proteinExistence type="predicted"/>
<accession>A0A812TZH0</accession>
<evidence type="ECO:0000313" key="2">
    <source>
        <dbReference type="Proteomes" id="UP000604046"/>
    </source>
</evidence>
<dbReference type="InterPro" id="IPR011989">
    <property type="entry name" value="ARM-like"/>
</dbReference>
<organism evidence="1 2">
    <name type="scientific">Symbiodinium natans</name>
    <dbReference type="NCBI Taxonomy" id="878477"/>
    <lineage>
        <taxon>Eukaryota</taxon>
        <taxon>Sar</taxon>
        <taxon>Alveolata</taxon>
        <taxon>Dinophyceae</taxon>
        <taxon>Suessiales</taxon>
        <taxon>Symbiodiniaceae</taxon>
        <taxon>Symbiodinium</taxon>
    </lineage>
</organism>
<dbReference type="AlphaFoldDB" id="A0A812TZH0"/>
<dbReference type="OrthoDB" id="415602at2759"/>
<dbReference type="SUPFAM" id="SSF48371">
    <property type="entry name" value="ARM repeat"/>
    <property type="match status" value="1"/>
</dbReference>
<keyword evidence="2" id="KW-1185">Reference proteome</keyword>
<dbReference type="EMBL" id="CAJNDS010002614">
    <property type="protein sequence ID" value="CAE7545692.1"/>
    <property type="molecule type" value="Genomic_DNA"/>
</dbReference>
<protein>
    <submittedName>
        <fullName evidence="1">Uncharacterized protein</fullName>
    </submittedName>
</protein>
<evidence type="ECO:0000313" key="1">
    <source>
        <dbReference type="EMBL" id="CAE7545692.1"/>
    </source>
</evidence>
<dbReference type="Proteomes" id="UP000604046">
    <property type="component" value="Unassembled WGS sequence"/>
</dbReference>
<comment type="caution">
    <text evidence="1">The sequence shown here is derived from an EMBL/GenBank/DDBJ whole genome shotgun (WGS) entry which is preliminary data.</text>
</comment>
<sequence length="754" mass="81765">MSAELPLATAQEIFGRRCRADGSLAFQMSMGPTGPTGTMPLSSAAKRQKRAGRPELQELLQWPLAEAVQVAAGRLFDPSPDVRAACCATLTAILRHAGPDAELGSLGQDVLRHVLAQAASMSVDVRLAALETLQHFPRWDTEVLNRAVKLPVFQKALEDAPDEKKKSKIDPPEIWHGVLLFALDDEEPMIRARALHVILLELCQRRAAEEVPKMFEGFFQRLAAIAALCLQDSSDLVRQEAAAMLVQIMSVRSVGLSRPTENKAAGPMLAHVLEAFPRDPAAVLSVLEKCRFADLLTLRDAVLWILSVELPQGFSVDLEPAALRLAEELKRLEAMPDMYKKAKKVIMMDSAAKPGARLLTATVLHGSEPLAPAGISVGLAQGRGSTQMDRLRVLVDQLSQQCPEATEHLRGDDALPPRSLEDFQGQSTFTYWLQSLEAHWDVVATGLVEAPSGISGRLHKVSAELSQLHRVFALAASGEAGISDASPSPLRSRFAAAAAWAEALRCVAEAAQQSREEGLRLASSVRLHQAISWLMHGFTWQVQPFPRILLALRLLSLRLLTDAIDPAQAELASEDLERAVRELGEQVPTKVLERSAIAARLLRRPLVDFMPAIGKGYFQSLLTAHVEMKAASVHCREGRHVSRLPAPILVDVMSSFPCGLSLVLEGKETVTHKVPSPGDGSRRIHMECTAPDLTEGMLSLRLVLDVDDASLGPGATGAPALRNGSTGISSQSCLRRLVSHIVVADPVEVNPLVF</sequence>
<reference evidence="1" key="1">
    <citation type="submission" date="2021-02" db="EMBL/GenBank/DDBJ databases">
        <authorList>
            <person name="Dougan E. K."/>
            <person name="Rhodes N."/>
            <person name="Thang M."/>
            <person name="Chan C."/>
        </authorList>
    </citation>
    <scope>NUCLEOTIDE SEQUENCE</scope>
</reference>
<dbReference type="Gene3D" id="1.25.10.10">
    <property type="entry name" value="Leucine-rich Repeat Variant"/>
    <property type="match status" value="1"/>
</dbReference>
<dbReference type="InterPro" id="IPR016024">
    <property type="entry name" value="ARM-type_fold"/>
</dbReference>
<name>A0A812TZH0_9DINO</name>